<dbReference type="Gene3D" id="3.30.450.20">
    <property type="entry name" value="PAS domain"/>
    <property type="match status" value="1"/>
</dbReference>
<dbReference type="EMBL" id="WKKZ01000111">
    <property type="protein sequence ID" value="MSE05037.1"/>
    <property type="molecule type" value="Genomic_DNA"/>
</dbReference>
<feature type="region of interest" description="Disordered" evidence="1">
    <location>
        <begin position="81"/>
        <end position="137"/>
    </location>
</feature>
<evidence type="ECO:0000313" key="3">
    <source>
        <dbReference type="Proteomes" id="UP000437575"/>
    </source>
</evidence>
<proteinExistence type="predicted"/>
<dbReference type="AlphaFoldDB" id="A0A6A8LQT2"/>
<feature type="non-terminal residue" evidence="2">
    <location>
        <position position="1"/>
    </location>
</feature>
<sequence length="137" mass="15091">HPERALKGVKHVVHTLRTGETDLVSMPVPFINKVNEKHVMHYYKAMHDEDGRYRGINEWVVDIWPVVESYLKMTGQKLVADENAKVDATSGASEKKEEPVATPETDATSGASESETKVEEVKVAEPEVDATSGASES</sequence>
<evidence type="ECO:0000313" key="2">
    <source>
        <dbReference type="EMBL" id="MSE05037.1"/>
    </source>
</evidence>
<reference evidence="2 3" key="1">
    <citation type="submission" date="2019-11" db="EMBL/GenBank/DDBJ databases">
        <title>Draft Genome Sequence of Plant Growth-Promoting Rhizosphere-Associated Bacteria.</title>
        <authorList>
            <person name="Vasilyev I.Y."/>
            <person name="Radchenko V."/>
            <person name="Ilnitskaya E.V."/>
        </authorList>
    </citation>
    <scope>NUCLEOTIDE SEQUENCE [LARGE SCALE GENOMIC DNA]</scope>
    <source>
        <strain evidence="2 3">VRA_1sq_f</strain>
    </source>
</reference>
<organism evidence="2 3">
    <name type="scientific">Ligilactobacillus salivarius</name>
    <dbReference type="NCBI Taxonomy" id="1624"/>
    <lineage>
        <taxon>Bacteria</taxon>
        <taxon>Bacillati</taxon>
        <taxon>Bacillota</taxon>
        <taxon>Bacilli</taxon>
        <taxon>Lactobacillales</taxon>
        <taxon>Lactobacillaceae</taxon>
        <taxon>Ligilactobacillus</taxon>
    </lineage>
</organism>
<name>A0A6A8LQT2_9LACO</name>
<dbReference type="Proteomes" id="UP000437575">
    <property type="component" value="Unassembled WGS sequence"/>
</dbReference>
<protein>
    <submittedName>
        <fullName evidence="2">NADPH-dependent oxidoreductase</fullName>
    </submittedName>
</protein>
<comment type="caution">
    <text evidence="2">The sequence shown here is derived from an EMBL/GenBank/DDBJ whole genome shotgun (WGS) entry which is preliminary data.</text>
</comment>
<gene>
    <name evidence="2" type="ORF">GKC34_04150</name>
</gene>
<dbReference type="Pfam" id="PF13596">
    <property type="entry name" value="PAS_10"/>
    <property type="match status" value="1"/>
</dbReference>
<feature type="compositionally biased region" description="Basic and acidic residues" evidence="1">
    <location>
        <begin position="114"/>
        <end position="125"/>
    </location>
</feature>
<accession>A0A6A8LQT2</accession>
<evidence type="ECO:0000256" key="1">
    <source>
        <dbReference type="SAM" id="MobiDB-lite"/>
    </source>
</evidence>